<name>A0A183HIZ0_9BILA</name>
<feature type="compositionally biased region" description="Basic and acidic residues" evidence="1">
    <location>
        <begin position="1"/>
        <end position="10"/>
    </location>
</feature>
<keyword evidence="3" id="KW-1185">Reference proteome</keyword>
<dbReference type="WBParaSite" id="OFLC_0000745101-mRNA-1">
    <property type="protein sequence ID" value="OFLC_0000745101-mRNA-1"/>
    <property type="gene ID" value="OFLC_0000745101"/>
</dbReference>
<gene>
    <name evidence="2" type="ORF">OFLC_LOCUS7451</name>
</gene>
<proteinExistence type="predicted"/>
<evidence type="ECO:0000313" key="3">
    <source>
        <dbReference type="Proteomes" id="UP000267606"/>
    </source>
</evidence>
<evidence type="ECO:0000256" key="1">
    <source>
        <dbReference type="SAM" id="MobiDB-lite"/>
    </source>
</evidence>
<feature type="region of interest" description="Disordered" evidence="1">
    <location>
        <begin position="1"/>
        <end position="25"/>
    </location>
</feature>
<dbReference type="Proteomes" id="UP000267606">
    <property type="component" value="Unassembled WGS sequence"/>
</dbReference>
<dbReference type="STRING" id="387005.A0A183HIZ0"/>
<reference evidence="2 3" key="2">
    <citation type="submission" date="2018-11" db="EMBL/GenBank/DDBJ databases">
        <authorList>
            <consortium name="Pathogen Informatics"/>
        </authorList>
    </citation>
    <scope>NUCLEOTIDE SEQUENCE [LARGE SCALE GENOMIC DNA]</scope>
</reference>
<evidence type="ECO:0000313" key="4">
    <source>
        <dbReference type="WBParaSite" id="OFLC_0000745101-mRNA-1"/>
    </source>
</evidence>
<evidence type="ECO:0000313" key="2">
    <source>
        <dbReference type="EMBL" id="VDO51083.1"/>
    </source>
</evidence>
<accession>A0A183HIZ0</accession>
<dbReference type="EMBL" id="UZAJ01007798">
    <property type="protein sequence ID" value="VDO51083.1"/>
    <property type="molecule type" value="Genomic_DNA"/>
</dbReference>
<dbReference type="AlphaFoldDB" id="A0A183HIZ0"/>
<protein>
    <submittedName>
        <fullName evidence="4">CPXV005 protein</fullName>
    </submittedName>
</protein>
<organism evidence="4">
    <name type="scientific">Onchocerca flexuosa</name>
    <dbReference type="NCBI Taxonomy" id="387005"/>
    <lineage>
        <taxon>Eukaryota</taxon>
        <taxon>Metazoa</taxon>
        <taxon>Ecdysozoa</taxon>
        <taxon>Nematoda</taxon>
        <taxon>Chromadorea</taxon>
        <taxon>Rhabditida</taxon>
        <taxon>Spirurina</taxon>
        <taxon>Spiruromorpha</taxon>
        <taxon>Filarioidea</taxon>
        <taxon>Onchocercidae</taxon>
        <taxon>Onchocerca</taxon>
    </lineage>
</organism>
<reference evidence="4" key="1">
    <citation type="submission" date="2016-06" db="UniProtKB">
        <authorList>
            <consortium name="WormBaseParasite"/>
        </authorList>
    </citation>
    <scope>IDENTIFICATION</scope>
</reference>
<sequence length="54" mass="6283">MRYRFSREMSDSECNSNTDDSIDDDSLNDLEMDMENNDGQYLSDAGKNFVLTYN</sequence>